<accession>A0ABN7VD76</accession>
<dbReference type="EMBL" id="CAJVQB010013061">
    <property type="protein sequence ID" value="CAG8759724.1"/>
    <property type="molecule type" value="Genomic_DNA"/>
</dbReference>
<dbReference type="Proteomes" id="UP000789901">
    <property type="component" value="Unassembled WGS sequence"/>
</dbReference>
<gene>
    <name evidence="1" type="ORF">GMARGA_LOCUS17332</name>
</gene>
<protein>
    <submittedName>
        <fullName evidence="1">31309_t:CDS:1</fullName>
    </submittedName>
</protein>
<name>A0ABN7VD76_GIGMA</name>
<feature type="non-terminal residue" evidence="1">
    <location>
        <position position="1"/>
    </location>
</feature>
<organism evidence="1 2">
    <name type="scientific">Gigaspora margarita</name>
    <dbReference type="NCBI Taxonomy" id="4874"/>
    <lineage>
        <taxon>Eukaryota</taxon>
        <taxon>Fungi</taxon>
        <taxon>Fungi incertae sedis</taxon>
        <taxon>Mucoromycota</taxon>
        <taxon>Glomeromycotina</taxon>
        <taxon>Glomeromycetes</taxon>
        <taxon>Diversisporales</taxon>
        <taxon>Gigasporaceae</taxon>
        <taxon>Gigaspora</taxon>
    </lineage>
</organism>
<reference evidence="1 2" key="1">
    <citation type="submission" date="2021-06" db="EMBL/GenBank/DDBJ databases">
        <authorList>
            <person name="Kallberg Y."/>
            <person name="Tangrot J."/>
            <person name="Rosling A."/>
        </authorList>
    </citation>
    <scope>NUCLEOTIDE SEQUENCE [LARGE SCALE GENOMIC DNA]</scope>
    <source>
        <strain evidence="1 2">120-4 pot B 10/14</strain>
    </source>
</reference>
<comment type="caution">
    <text evidence="1">The sequence shown here is derived from an EMBL/GenBank/DDBJ whole genome shotgun (WGS) entry which is preliminary data.</text>
</comment>
<sequence length="72" mass="8099">VSTYTLSIQPIVFLTQFLANLLSNINTNKTFQTSQIQSSVKHTYSNKLKFQTNLFSSTLGLLTSTKNLQTLQ</sequence>
<proteinExistence type="predicted"/>
<evidence type="ECO:0000313" key="1">
    <source>
        <dbReference type="EMBL" id="CAG8759724.1"/>
    </source>
</evidence>
<evidence type="ECO:0000313" key="2">
    <source>
        <dbReference type="Proteomes" id="UP000789901"/>
    </source>
</evidence>
<keyword evidence="2" id="KW-1185">Reference proteome</keyword>